<dbReference type="eggNOG" id="ENOG5033DSE">
    <property type="taxonomic scope" value="Bacteria"/>
</dbReference>
<proteinExistence type="predicted"/>
<feature type="transmembrane region" description="Helical" evidence="1">
    <location>
        <begin position="55"/>
        <end position="74"/>
    </location>
</feature>
<dbReference type="OrthoDB" id="5397176at2"/>
<keyword evidence="1" id="KW-0812">Transmembrane</keyword>
<dbReference type="AlphaFoldDB" id="B9M587"/>
<organism evidence="2 3">
    <name type="scientific">Geotalea daltonii (strain DSM 22248 / JCM 15807 / FRC-32)</name>
    <name type="common">Geobacter daltonii</name>
    <dbReference type="NCBI Taxonomy" id="316067"/>
    <lineage>
        <taxon>Bacteria</taxon>
        <taxon>Pseudomonadati</taxon>
        <taxon>Thermodesulfobacteriota</taxon>
        <taxon>Desulfuromonadia</taxon>
        <taxon>Geobacterales</taxon>
        <taxon>Geobacteraceae</taxon>
        <taxon>Geotalea</taxon>
    </lineage>
</organism>
<dbReference type="KEGG" id="geo:Geob_1483"/>
<dbReference type="STRING" id="316067.Geob_1483"/>
<feature type="transmembrane region" description="Helical" evidence="1">
    <location>
        <begin position="31"/>
        <end position="49"/>
    </location>
</feature>
<keyword evidence="1" id="KW-1133">Transmembrane helix</keyword>
<feature type="transmembrane region" description="Helical" evidence="1">
    <location>
        <begin position="6"/>
        <end position="24"/>
    </location>
</feature>
<keyword evidence="3" id="KW-1185">Reference proteome</keyword>
<evidence type="ECO:0000313" key="2">
    <source>
        <dbReference type="EMBL" id="ACM19842.1"/>
    </source>
</evidence>
<sequence>MHLILTFGGLLAFALLINVPFGYLRQNYEKFTFGWYFYVHISIPIIIYLRIKSGLSWKFIPFTLGSAIVGQIIGGRIRRRKTID</sequence>
<evidence type="ECO:0000313" key="3">
    <source>
        <dbReference type="Proteomes" id="UP000007721"/>
    </source>
</evidence>
<reference evidence="2 3" key="1">
    <citation type="submission" date="2009-01" db="EMBL/GenBank/DDBJ databases">
        <title>Complete sequence of Geobacter sp. FRC-32.</title>
        <authorList>
            <consortium name="US DOE Joint Genome Institute"/>
            <person name="Lucas S."/>
            <person name="Copeland A."/>
            <person name="Lapidus A."/>
            <person name="Glavina del Rio T."/>
            <person name="Dalin E."/>
            <person name="Tice H."/>
            <person name="Bruce D."/>
            <person name="Goodwin L."/>
            <person name="Pitluck S."/>
            <person name="Saunders E."/>
            <person name="Brettin T."/>
            <person name="Detter J.C."/>
            <person name="Han C."/>
            <person name="Larimer F."/>
            <person name="Land M."/>
            <person name="Hauser L."/>
            <person name="Kyrpides N."/>
            <person name="Ovchinnikova G."/>
            <person name="Kostka J."/>
            <person name="Richardson P."/>
        </authorList>
    </citation>
    <scope>NUCLEOTIDE SEQUENCE [LARGE SCALE GENOMIC DNA]</scope>
    <source>
        <strain evidence="3">DSM 22248 / JCM 15807 / FRC-32</strain>
    </source>
</reference>
<gene>
    <name evidence="2" type="ordered locus">Geob_1483</name>
</gene>
<dbReference type="Proteomes" id="UP000007721">
    <property type="component" value="Chromosome"/>
</dbReference>
<dbReference type="EMBL" id="CP001390">
    <property type="protein sequence ID" value="ACM19842.1"/>
    <property type="molecule type" value="Genomic_DNA"/>
</dbReference>
<name>B9M587_GEODF</name>
<dbReference type="RefSeq" id="WP_012646571.1">
    <property type="nucleotide sequence ID" value="NC_011979.1"/>
</dbReference>
<evidence type="ECO:0000256" key="1">
    <source>
        <dbReference type="SAM" id="Phobius"/>
    </source>
</evidence>
<dbReference type="HOGENOM" id="CLU_166570_0_0_7"/>
<accession>B9M587</accession>
<keyword evidence="1" id="KW-0472">Membrane</keyword>
<protein>
    <submittedName>
        <fullName evidence="2">Uncharacterized protein</fullName>
    </submittedName>
</protein>